<dbReference type="EMBL" id="HG916826">
    <property type="protein sequence ID" value="CDM39931.1"/>
    <property type="molecule type" value="Genomic_DNA"/>
</dbReference>
<dbReference type="KEGG" id="ppse:BN5_1330"/>
<dbReference type="HOGENOM" id="CLU_170346_0_0_6"/>
<proteinExistence type="predicted"/>
<dbReference type="SUPFAM" id="SSF46689">
    <property type="entry name" value="Homeodomain-like"/>
    <property type="match status" value="1"/>
</dbReference>
<dbReference type="InterPro" id="IPR009057">
    <property type="entry name" value="Homeodomain-like_sf"/>
</dbReference>
<dbReference type="AlphaFoldDB" id="W6R0I2"/>
<dbReference type="Gene3D" id="1.10.357.10">
    <property type="entry name" value="Tetracycline Repressor, domain 2"/>
    <property type="match status" value="1"/>
</dbReference>
<dbReference type="OrthoDB" id="8654052at2"/>
<evidence type="ECO:0000313" key="2">
    <source>
        <dbReference type="Proteomes" id="UP000032841"/>
    </source>
</evidence>
<reference evidence="1 2" key="1">
    <citation type="submission" date="2013-11" db="EMBL/GenBank/DDBJ databases">
        <title>Complete genome sequence of the cyanide-degrading bacterium Pseudomonas pseudoalcaligenes CECT 5344.</title>
        <authorList>
            <person name="Wibberg D."/>
            <person name="Puehler A."/>
            <person name="Schlueter A."/>
        </authorList>
    </citation>
    <scope>NUCLEOTIDE SEQUENCE [LARGE SCALE GENOMIC DNA]</scope>
    <source>
        <strain evidence="2">CECT 5344</strain>
    </source>
</reference>
<dbReference type="Proteomes" id="UP000032841">
    <property type="component" value="Chromosome"/>
</dbReference>
<evidence type="ECO:0000313" key="1">
    <source>
        <dbReference type="EMBL" id="CDM39931.1"/>
    </source>
</evidence>
<gene>
    <name evidence="1" type="primary">nfxB</name>
    <name evidence="1" type="ORF">BN5_1330</name>
</gene>
<name>W6R0I2_ECTO5</name>
<dbReference type="PROSITE" id="PS00356">
    <property type="entry name" value="HTH_LACI_1"/>
    <property type="match status" value="1"/>
</dbReference>
<protein>
    <submittedName>
        <fullName evidence="1">HTH-type transcriptional regulator nfxB</fullName>
    </submittedName>
</protein>
<sequence>MSNDEKLLKALAVAIVDRPRATLKDLAEAAGVSKATLHRFCGTRDSLVERLMNHSQAALNQVIEDADLQVADVAQALRNLIENHLRACELFGHARRRGREWVCDRCGGQMICSA</sequence>
<accession>W6R0I2</accession>
<dbReference type="eggNOG" id="COG1309">
    <property type="taxonomic scope" value="Bacteria"/>
</dbReference>
<organism evidence="1 2">
    <name type="scientific">Ectopseudomonas oleovorans (strain CECT 5344)</name>
    <name type="common">Pseudomonas pseudoalcaligenes</name>
    <dbReference type="NCBI Taxonomy" id="1182590"/>
    <lineage>
        <taxon>Bacteria</taxon>
        <taxon>Pseudomonadati</taxon>
        <taxon>Pseudomonadota</taxon>
        <taxon>Gammaproteobacteria</taxon>
        <taxon>Pseudomonadales</taxon>
        <taxon>Pseudomonadaceae</taxon>
        <taxon>Ectopseudomonas</taxon>
    </lineage>
</organism>